<evidence type="ECO:0000313" key="2">
    <source>
        <dbReference type="EMBL" id="GAA5531027.1"/>
    </source>
</evidence>
<dbReference type="RefSeq" id="WP_345724613.1">
    <property type="nucleotide sequence ID" value="NZ_BAABRU010000029.1"/>
</dbReference>
<organism evidence="2 3">
    <name type="scientific">Herpetosiphon gulosus</name>
    <dbReference type="NCBI Taxonomy" id="1973496"/>
    <lineage>
        <taxon>Bacteria</taxon>
        <taxon>Bacillati</taxon>
        <taxon>Chloroflexota</taxon>
        <taxon>Chloroflexia</taxon>
        <taxon>Herpetosiphonales</taxon>
        <taxon>Herpetosiphonaceae</taxon>
        <taxon>Herpetosiphon</taxon>
    </lineage>
</organism>
<evidence type="ECO:0000313" key="3">
    <source>
        <dbReference type="Proteomes" id="UP001428290"/>
    </source>
</evidence>
<keyword evidence="3" id="KW-1185">Reference proteome</keyword>
<accession>A0ABP9X6K6</accession>
<dbReference type="EMBL" id="BAABRU010000029">
    <property type="protein sequence ID" value="GAA5531027.1"/>
    <property type="molecule type" value="Genomic_DNA"/>
</dbReference>
<evidence type="ECO:0000256" key="1">
    <source>
        <dbReference type="SAM" id="MobiDB-lite"/>
    </source>
</evidence>
<reference evidence="2 3" key="1">
    <citation type="submission" date="2024-02" db="EMBL/GenBank/DDBJ databases">
        <title>Herpetosiphon gulosus NBRC 112829.</title>
        <authorList>
            <person name="Ichikawa N."/>
            <person name="Katano-Makiyama Y."/>
            <person name="Hidaka K."/>
        </authorList>
    </citation>
    <scope>NUCLEOTIDE SEQUENCE [LARGE SCALE GENOMIC DNA]</scope>
    <source>
        <strain evidence="2 3">NBRC 112829</strain>
    </source>
</reference>
<feature type="region of interest" description="Disordered" evidence="1">
    <location>
        <begin position="74"/>
        <end position="94"/>
    </location>
</feature>
<comment type="caution">
    <text evidence="2">The sequence shown here is derived from an EMBL/GenBank/DDBJ whole genome shotgun (WGS) entry which is preliminary data.</text>
</comment>
<name>A0ABP9X6K6_9CHLR</name>
<protein>
    <submittedName>
        <fullName evidence="2">Uncharacterized protein</fullName>
    </submittedName>
</protein>
<sequence>MSDHDDDHPTKRVQVRGYTRDVPLKRYDLVCAFCHTQTTVYRYPGNAPRFCSEACQAEARFVADREQKAAKRKAKQAERAAAGIVVRRGRPRKG</sequence>
<dbReference type="Proteomes" id="UP001428290">
    <property type="component" value="Unassembled WGS sequence"/>
</dbReference>
<proteinExistence type="predicted"/>
<gene>
    <name evidence="2" type="ORF">Hgul01_04851</name>
</gene>